<dbReference type="GO" id="GO:0020037">
    <property type="term" value="F:heme binding"/>
    <property type="evidence" value="ECO:0007669"/>
    <property type="project" value="InterPro"/>
</dbReference>
<protein>
    <recommendedName>
        <fullName evidence="5">Cytochrome P450</fullName>
    </recommendedName>
</protein>
<dbReference type="GO" id="GO:0016705">
    <property type="term" value="F:oxidoreductase activity, acting on paired donors, with incorporation or reduction of molecular oxygen"/>
    <property type="evidence" value="ECO:0007669"/>
    <property type="project" value="InterPro"/>
</dbReference>
<evidence type="ECO:0008006" key="5">
    <source>
        <dbReference type="Google" id="ProtNLM"/>
    </source>
</evidence>
<dbReference type="VEuPathDB" id="FungiDB:HMPREF1541_00551"/>
<dbReference type="Pfam" id="PF00067">
    <property type="entry name" value="p450"/>
    <property type="match status" value="1"/>
</dbReference>
<sequence length="542" mass="59625">MSTLLLPSLPFLVLFALLLYPVVLLSRIIYNISPLHPLSNYPGPLLWRASRLPWTIALQRGTLHLDLLRFHARHGRTVRIAPNELSYTSPAAWRDIYLPNPSPGNPAFQRTDQFFKKIRSTDPFSIMGHDESAHARFRRAFMPAFTDRALAAQLPLLEANVSNLIAQLHNRIDVADTPVDLVAWLNYLTFDVSGLMSFGETFECVDTGAAHPWVAINLNFGRGAAMMAGLNMLGLSDNPLVAKLLPLLLPKAVREKMAYHRELAAEKVRDRVAAGKHAPRADFMDALLRNNEAIVAEGGKRAAQALSLAEIEINMMIMVFAGSETVASSLVGILTALLQNPPALERLQKELRSAFHREDEITARSVQKLEFLTAVISEGLRVHPPVPYSVPRVVPKGGAEVCGKMVPEGTLVAIHHLPAYHDAANFDAPHKFIPERWLRPSSPGSKASTGDTTTAAAEAGAATAATTAAEGGAAIFEPFLVGRHHCIGSKFAWVEMRLVLARLLYAFDMTPTCPMGDFDFVEQDTHIFWEKNPLLVSLRARS</sequence>
<evidence type="ECO:0000256" key="1">
    <source>
        <dbReference type="ARBA" id="ARBA00010617"/>
    </source>
</evidence>
<comment type="similarity">
    <text evidence="1">Belongs to the cytochrome P450 family.</text>
</comment>
<organism evidence="3 4">
    <name type="scientific">Cyphellophora europaea (strain CBS 101466)</name>
    <name type="common">Phialophora europaea</name>
    <dbReference type="NCBI Taxonomy" id="1220924"/>
    <lineage>
        <taxon>Eukaryota</taxon>
        <taxon>Fungi</taxon>
        <taxon>Dikarya</taxon>
        <taxon>Ascomycota</taxon>
        <taxon>Pezizomycotina</taxon>
        <taxon>Eurotiomycetes</taxon>
        <taxon>Chaetothyriomycetidae</taxon>
        <taxon>Chaetothyriales</taxon>
        <taxon>Cyphellophoraceae</taxon>
        <taxon>Cyphellophora</taxon>
    </lineage>
</organism>
<dbReference type="InterPro" id="IPR002401">
    <property type="entry name" value="Cyt_P450_E_grp-I"/>
</dbReference>
<evidence type="ECO:0000256" key="2">
    <source>
        <dbReference type="PIRSR" id="PIRSR602401-1"/>
    </source>
</evidence>
<proteinExistence type="inferred from homology"/>
<dbReference type="PANTHER" id="PTHR24305">
    <property type="entry name" value="CYTOCHROME P450"/>
    <property type="match status" value="1"/>
</dbReference>
<dbReference type="PRINTS" id="PR00385">
    <property type="entry name" value="P450"/>
</dbReference>
<dbReference type="GO" id="GO:0004497">
    <property type="term" value="F:monooxygenase activity"/>
    <property type="evidence" value="ECO:0007669"/>
    <property type="project" value="InterPro"/>
</dbReference>
<dbReference type="SUPFAM" id="SSF48264">
    <property type="entry name" value="Cytochrome P450"/>
    <property type="match status" value="1"/>
</dbReference>
<reference evidence="3 4" key="1">
    <citation type="submission" date="2013-03" db="EMBL/GenBank/DDBJ databases">
        <title>The Genome Sequence of Phialophora europaea CBS 101466.</title>
        <authorList>
            <consortium name="The Broad Institute Genomics Platform"/>
            <person name="Cuomo C."/>
            <person name="de Hoog S."/>
            <person name="Gorbushina A."/>
            <person name="Walker B."/>
            <person name="Young S.K."/>
            <person name="Zeng Q."/>
            <person name="Gargeya S."/>
            <person name="Fitzgerald M."/>
            <person name="Haas B."/>
            <person name="Abouelleil A."/>
            <person name="Allen A.W."/>
            <person name="Alvarado L."/>
            <person name="Arachchi H.M."/>
            <person name="Berlin A.M."/>
            <person name="Chapman S.B."/>
            <person name="Gainer-Dewar J."/>
            <person name="Goldberg J."/>
            <person name="Griggs A."/>
            <person name="Gujja S."/>
            <person name="Hansen M."/>
            <person name="Howarth C."/>
            <person name="Imamovic A."/>
            <person name="Ireland A."/>
            <person name="Larimer J."/>
            <person name="McCowan C."/>
            <person name="Murphy C."/>
            <person name="Pearson M."/>
            <person name="Poon T.W."/>
            <person name="Priest M."/>
            <person name="Roberts A."/>
            <person name="Saif S."/>
            <person name="Shea T."/>
            <person name="Sisk P."/>
            <person name="Sykes S."/>
            <person name="Wortman J."/>
            <person name="Nusbaum C."/>
            <person name="Birren B."/>
        </authorList>
    </citation>
    <scope>NUCLEOTIDE SEQUENCE [LARGE SCALE GENOMIC DNA]</scope>
    <source>
        <strain evidence="3 4">CBS 101466</strain>
    </source>
</reference>
<feature type="binding site" description="axial binding residue" evidence="2">
    <location>
        <position position="486"/>
    </location>
    <ligand>
        <name>heme</name>
        <dbReference type="ChEBI" id="CHEBI:30413"/>
    </ligand>
    <ligandPart>
        <name>Fe</name>
        <dbReference type="ChEBI" id="CHEBI:18248"/>
    </ligandPart>
</feature>
<dbReference type="InterPro" id="IPR050121">
    <property type="entry name" value="Cytochrome_P450_monoxygenase"/>
</dbReference>
<dbReference type="eggNOG" id="KOG0158">
    <property type="taxonomic scope" value="Eukaryota"/>
</dbReference>
<dbReference type="InterPro" id="IPR036396">
    <property type="entry name" value="Cyt_P450_sf"/>
</dbReference>
<dbReference type="HOGENOM" id="CLU_001570_14_11_1"/>
<keyword evidence="2" id="KW-0479">Metal-binding</keyword>
<dbReference type="Gene3D" id="1.10.630.10">
    <property type="entry name" value="Cytochrome P450"/>
    <property type="match status" value="1"/>
</dbReference>
<dbReference type="Proteomes" id="UP000030752">
    <property type="component" value="Unassembled WGS sequence"/>
</dbReference>
<dbReference type="InterPro" id="IPR001128">
    <property type="entry name" value="Cyt_P450"/>
</dbReference>
<dbReference type="RefSeq" id="XP_008711079.1">
    <property type="nucleotide sequence ID" value="XM_008712857.1"/>
</dbReference>
<dbReference type="OrthoDB" id="1470350at2759"/>
<comment type="cofactor">
    <cofactor evidence="2">
        <name>heme</name>
        <dbReference type="ChEBI" id="CHEBI:30413"/>
    </cofactor>
</comment>
<evidence type="ECO:0000313" key="4">
    <source>
        <dbReference type="Proteomes" id="UP000030752"/>
    </source>
</evidence>
<name>W2SCG0_CYPE1</name>
<dbReference type="PANTHER" id="PTHR24305:SF166">
    <property type="entry name" value="CYTOCHROME P450 12A4, MITOCHONDRIAL-RELATED"/>
    <property type="match status" value="1"/>
</dbReference>
<dbReference type="EMBL" id="KB822711">
    <property type="protein sequence ID" value="ETN46367.1"/>
    <property type="molecule type" value="Genomic_DNA"/>
</dbReference>
<dbReference type="GO" id="GO:0005506">
    <property type="term" value="F:iron ion binding"/>
    <property type="evidence" value="ECO:0007669"/>
    <property type="project" value="InterPro"/>
</dbReference>
<dbReference type="CDD" id="cd11058">
    <property type="entry name" value="CYP60B-like"/>
    <property type="match status" value="1"/>
</dbReference>
<gene>
    <name evidence="3" type="ORF">HMPREF1541_00551</name>
</gene>
<dbReference type="AlphaFoldDB" id="W2SCG0"/>
<dbReference type="STRING" id="1220924.W2SCG0"/>
<keyword evidence="2" id="KW-0408">Iron</keyword>
<dbReference type="GeneID" id="19967890"/>
<dbReference type="PRINTS" id="PR00463">
    <property type="entry name" value="EP450I"/>
</dbReference>
<accession>W2SCG0</accession>
<keyword evidence="2" id="KW-0349">Heme</keyword>
<evidence type="ECO:0000313" key="3">
    <source>
        <dbReference type="EMBL" id="ETN46367.1"/>
    </source>
</evidence>
<keyword evidence="4" id="KW-1185">Reference proteome</keyword>
<dbReference type="InParanoid" id="W2SCG0"/>